<keyword evidence="2" id="KW-1185">Reference proteome</keyword>
<accession>A0A2T6KAE5</accession>
<dbReference type="RefSeq" id="WP_108387589.1">
    <property type="nucleotide sequence ID" value="NZ_QBUD01000012.1"/>
</dbReference>
<gene>
    <name evidence="1" type="ORF">C8N45_11232</name>
</gene>
<dbReference type="AlphaFoldDB" id="A0A2T6KAE5"/>
<evidence type="ECO:0000313" key="2">
    <source>
        <dbReference type="Proteomes" id="UP000244523"/>
    </source>
</evidence>
<comment type="caution">
    <text evidence="1">The sequence shown here is derived from an EMBL/GenBank/DDBJ whole genome shotgun (WGS) entry which is preliminary data.</text>
</comment>
<reference evidence="1 2" key="1">
    <citation type="submission" date="2018-04" db="EMBL/GenBank/DDBJ databases">
        <title>Genomic Encyclopedia of Archaeal and Bacterial Type Strains, Phase II (KMG-II): from individual species to whole genera.</title>
        <authorList>
            <person name="Goeker M."/>
        </authorList>
    </citation>
    <scope>NUCLEOTIDE SEQUENCE [LARGE SCALE GENOMIC DNA]</scope>
    <source>
        <strain evidence="1 2">DSM 29955</strain>
    </source>
</reference>
<dbReference type="Proteomes" id="UP000244523">
    <property type="component" value="Unassembled WGS sequence"/>
</dbReference>
<proteinExistence type="predicted"/>
<dbReference type="EMBL" id="QBUD01000012">
    <property type="protein sequence ID" value="PUB11789.1"/>
    <property type="molecule type" value="Genomic_DNA"/>
</dbReference>
<sequence length="113" mass="12890">MAENLAEQVIDLLEQERLALRAGQFEVLDGLADQKNRFFESPLMRELTDTDLAQIRKKLLENQMFLSAAVRGVAAARERLAELQNVRENLSFYDQAGQMANVKTPRRAVERKA</sequence>
<evidence type="ECO:0008006" key="3">
    <source>
        <dbReference type="Google" id="ProtNLM"/>
    </source>
</evidence>
<evidence type="ECO:0000313" key="1">
    <source>
        <dbReference type="EMBL" id="PUB11789.1"/>
    </source>
</evidence>
<name>A0A2T6KAE5_9RHOB</name>
<protein>
    <recommendedName>
        <fullName evidence="3">FlgN protein</fullName>
    </recommendedName>
</protein>
<organism evidence="1 2">
    <name type="scientific">Yoonia sediminilitoris</name>
    <dbReference type="NCBI Taxonomy" id="1286148"/>
    <lineage>
        <taxon>Bacteria</taxon>
        <taxon>Pseudomonadati</taxon>
        <taxon>Pseudomonadota</taxon>
        <taxon>Alphaproteobacteria</taxon>
        <taxon>Rhodobacterales</taxon>
        <taxon>Paracoccaceae</taxon>
        <taxon>Yoonia</taxon>
    </lineage>
</organism>